<reference evidence="10 11" key="1">
    <citation type="journal article" date="2024" name="Nat. Commun.">
        <title>Phylogenomics reveals the evolutionary origins of lichenization in chlorophyte algae.</title>
        <authorList>
            <person name="Puginier C."/>
            <person name="Libourel C."/>
            <person name="Otte J."/>
            <person name="Skaloud P."/>
            <person name="Haon M."/>
            <person name="Grisel S."/>
            <person name="Petersen M."/>
            <person name="Berrin J.G."/>
            <person name="Delaux P.M."/>
            <person name="Dal Grande F."/>
            <person name="Keller J."/>
        </authorList>
    </citation>
    <scope>NUCLEOTIDE SEQUENCE [LARGE SCALE GENOMIC DNA]</scope>
    <source>
        <strain evidence="10 11">SAG 245.80</strain>
    </source>
</reference>
<evidence type="ECO:0000256" key="7">
    <source>
        <dbReference type="RuleBase" id="RU004296"/>
    </source>
</evidence>
<dbReference type="AlphaFoldDB" id="A0AAW1SK76"/>
<evidence type="ECO:0000256" key="1">
    <source>
        <dbReference type="ARBA" id="ARBA00007664"/>
    </source>
</evidence>
<evidence type="ECO:0000256" key="5">
    <source>
        <dbReference type="ARBA" id="ARBA00022801"/>
    </source>
</evidence>
<evidence type="ECO:0000256" key="6">
    <source>
        <dbReference type="ARBA" id="ARBA00022825"/>
    </source>
</evidence>
<proteinExistence type="inferred from homology"/>
<dbReference type="InterPro" id="IPR008256">
    <property type="entry name" value="Peptidase_S1B"/>
</dbReference>
<evidence type="ECO:0000256" key="3">
    <source>
        <dbReference type="ARBA" id="ARBA00022670"/>
    </source>
</evidence>
<dbReference type="GO" id="GO:0004252">
    <property type="term" value="F:serine-type endopeptidase activity"/>
    <property type="evidence" value="ECO:0007669"/>
    <property type="project" value="InterPro"/>
</dbReference>
<protein>
    <recommendedName>
        <fullName evidence="7">Serine protease</fullName>
        <ecNumber evidence="7">3.4.21.-</ecNumber>
    </recommendedName>
</protein>
<accession>A0AAW1SK76</accession>
<dbReference type="EC" id="3.4.21.-" evidence="7"/>
<evidence type="ECO:0000313" key="10">
    <source>
        <dbReference type="EMBL" id="KAK9846269.1"/>
    </source>
</evidence>
<keyword evidence="4 7" id="KW-0732">Signal</keyword>
<keyword evidence="6 7" id="KW-0720">Serine protease</keyword>
<comment type="caution">
    <text evidence="10">The sequence shown here is derived from an EMBL/GenBank/DDBJ whole genome shotgun (WGS) entry which is preliminary data.</text>
</comment>
<dbReference type="InterPro" id="IPR001254">
    <property type="entry name" value="Trypsin_dom"/>
</dbReference>
<dbReference type="PANTHER" id="PTHR15462:SF8">
    <property type="entry name" value="SERINE PROTEASE"/>
    <property type="match status" value="1"/>
</dbReference>
<dbReference type="PROSITE" id="PS00134">
    <property type="entry name" value="TRYPSIN_HIS"/>
    <property type="match status" value="1"/>
</dbReference>
<dbReference type="SUPFAM" id="SSF50494">
    <property type="entry name" value="Trypsin-like serine proteases"/>
    <property type="match status" value="1"/>
</dbReference>
<evidence type="ECO:0000313" key="11">
    <source>
        <dbReference type="Proteomes" id="UP001445335"/>
    </source>
</evidence>
<dbReference type="InterPro" id="IPR018114">
    <property type="entry name" value="TRYPSIN_HIS"/>
</dbReference>
<dbReference type="Pfam" id="PF00089">
    <property type="entry name" value="Trypsin"/>
    <property type="match status" value="1"/>
</dbReference>
<name>A0AAW1SK76_9CHLO</name>
<sequence length="292" mass="30313">MATLSAAALLLLLCLASGAYDSTPGASAVRPAAAPSAAAGSSLKAPAPAHSAQAASAEADADAELDDEGTDADWVVLASAVAPLAPPAPPAGLVAPTGAVESSNNPELEEHTWAAALAAWRVNASASTEGIIGPDNRIRVNDTTKAPWRQLGRLTGLVNATEELICTAAMIAPQYLLTAAHCVYLPVTQFIAPSGTNYAAGQQDAAVTPYGVVTAAQTYVPTGYSTRADKDPTDTNYYARRQYDWAVIKLQSAVGAQTRFFPRFPNYKNATGVNMFNAGYPADKSTNAVQMW</sequence>
<feature type="chain" id="PRO_5043113111" description="Serine protease" evidence="7">
    <location>
        <begin position="19"/>
        <end position="292"/>
    </location>
</feature>
<dbReference type="InterPro" id="IPR050966">
    <property type="entry name" value="Glutamyl_endopeptidase"/>
</dbReference>
<keyword evidence="3 7" id="KW-0645">Protease</keyword>
<feature type="compositionally biased region" description="Low complexity" evidence="8">
    <location>
        <begin position="40"/>
        <end position="58"/>
    </location>
</feature>
<dbReference type="GO" id="GO:0006508">
    <property type="term" value="P:proteolysis"/>
    <property type="evidence" value="ECO:0007669"/>
    <property type="project" value="UniProtKB-KW"/>
</dbReference>
<dbReference type="Proteomes" id="UP001445335">
    <property type="component" value="Unassembled WGS sequence"/>
</dbReference>
<feature type="signal peptide" evidence="7">
    <location>
        <begin position="1"/>
        <end position="18"/>
    </location>
</feature>
<gene>
    <name evidence="10" type="ORF">WJX81_000439</name>
</gene>
<keyword evidence="11" id="KW-1185">Reference proteome</keyword>
<evidence type="ECO:0000256" key="8">
    <source>
        <dbReference type="SAM" id="MobiDB-lite"/>
    </source>
</evidence>
<feature type="region of interest" description="Disordered" evidence="8">
    <location>
        <begin position="40"/>
        <end position="68"/>
    </location>
</feature>
<dbReference type="PANTHER" id="PTHR15462">
    <property type="entry name" value="SERINE PROTEASE"/>
    <property type="match status" value="1"/>
</dbReference>
<comment type="similarity">
    <text evidence="1">Belongs to the peptidase S1 family.</text>
</comment>
<evidence type="ECO:0000256" key="4">
    <source>
        <dbReference type="ARBA" id="ARBA00022729"/>
    </source>
</evidence>
<feature type="compositionally biased region" description="Acidic residues" evidence="8">
    <location>
        <begin position="59"/>
        <end position="68"/>
    </location>
</feature>
<evidence type="ECO:0000256" key="2">
    <source>
        <dbReference type="ARBA" id="ARBA00008764"/>
    </source>
</evidence>
<dbReference type="InterPro" id="IPR009003">
    <property type="entry name" value="Peptidase_S1_PA"/>
</dbReference>
<evidence type="ECO:0000259" key="9">
    <source>
        <dbReference type="Pfam" id="PF00089"/>
    </source>
</evidence>
<organism evidence="10 11">
    <name type="scientific">Elliptochloris bilobata</name>
    <dbReference type="NCBI Taxonomy" id="381761"/>
    <lineage>
        <taxon>Eukaryota</taxon>
        <taxon>Viridiplantae</taxon>
        <taxon>Chlorophyta</taxon>
        <taxon>core chlorophytes</taxon>
        <taxon>Trebouxiophyceae</taxon>
        <taxon>Trebouxiophyceae incertae sedis</taxon>
        <taxon>Elliptochloris clade</taxon>
        <taxon>Elliptochloris</taxon>
    </lineage>
</organism>
<dbReference type="EMBL" id="JALJOU010000001">
    <property type="protein sequence ID" value="KAK9846269.1"/>
    <property type="molecule type" value="Genomic_DNA"/>
</dbReference>
<dbReference type="Gene3D" id="2.40.10.10">
    <property type="entry name" value="Trypsin-like serine proteases"/>
    <property type="match status" value="2"/>
</dbReference>
<comment type="similarity">
    <text evidence="2 7">Belongs to the peptidase S1B family.</text>
</comment>
<feature type="domain" description="Peptidase S1" evidence="9">
    <location>
        <begin position="158"/>
        <end position="285"/>
    </location>
</feature>
<keyword evidence="5 7" id="KW-0378">Hydrolase</keyword>
<dbReference type="InterPro" id="IPR043504">
    <property type="entry name" value="Peptidase_S1_PA_chymotrypsin"/>
</dbReference>
<dbReference type="PRINTS" id="PR00839">
    <property type="entry name" value="V8PROTEASE"/>
</dbReference>